<sequence length="75" mass="8218">HKSKISLELLAGAASLAAHEYEKHCEKNGKPQSHAETKELFAAFAGAFIDKEVETRGLDFIDKEKAKRDGLSDSC</sequence>
<keyword evidence="2" id="KW-1185">Reference proteome</keyword>
<dbReference type="PANTHER" id="PTHR37450:SF1">
    <property type="entry name" value="CIPC PROTEIN"/>
    <property type="match status" value="1"/>
</dbReference>
<evidence type="ECO:0008006" key="3">
    <source>
        <dbReference type="Google" id="ProtNLM"/>
    </source>
</evidence>
<dbReference type="Proteomes" id="UP001218188">
    <property type="component" value="Unassembled WGS sequence"/>
</dbReference>
<dbReference type="AlphaFoldDB" id="A0AAD6WZ60"/>
<comment type="caution">
    <text evidence="1">The sequence shown here is derived from an EMBL/GenBank/DDBJ whole genome shotgun (WGS) entry which is preliminary data.</text>
</comment>
<proteinExistence type="predicted"/>
<protein>
    <recommendedName>
        <fullName evidence="3">CipC protein</fullName>
    </recommendedName>
</protein>
<gene>
    <name evidence="1" type="ORF">C8F04DRAFT_958300</name>
</gene>
<name>A0AAD6WZ60_9AGAR</name>
<evidence type="ECO:0000313" key="2">
    <source>
        <dbReference type="Proteomes" id="UP001218188"/>
    </source>
</evidence>
<dbReference type="EMBL" id="JARJCM010000069">
    <property type="protein sequence ID" value="KAJ7032918.1"/>
    <property type="molecule type" value="Genomic_DNA"/>
</dbReference>
<dbReference type="InterPro" id="IPR022234">
    <property type="entry name" value="DUF3759"/>
</dbReference>
<accession>A0AAD6WZ60</accession>
<reference evidence="1" key="1">
    <citation type="submission" date="2023-03" db="EMBL/GenBank/DDBJ databases">
        <title>Massive genome expansion in bonnet fungi (Mycena s.s.) driven by repeated elements and novel gene families across ecological guilds.</title>
        <authorList>
            <consortium name="Lawrence Berkeley National Laboratory"/>
            <person name="Harder C.B."/>
            <person name="Miyauchi S."/>
            <person name="Viragh M."/>
            <person name="Kuo A."/>
            <person name="Thoen E."/>
            <person name="Andreopoulos B."/>
            <person name="Lu D."/>
            <person name="Skrede I."/>
            <person name="Drula E."/>
            <person name="Henrissat B."/>
            <person name="Morin E."/>
            <person name="Kohler A."/>
            <person name="Barry K."/>
            <person name="LaButti K."/>
            <person name="Morin E."/>
            <person name="Salamov A."/>
            <person name="Lipzen A."/>
            <person name="Mereny Z."/>
            <person name="Hegedus B."/>
            <person name="Baldrian P."/>
            <person name="Stursova M."/>
            <person name="Weitz H."/>
            <person name="Taylor A."/>
            <person name="Grigoriev I.V."/>
            <person name="Nagy L.G."/>
            <person name="Martin F."/>
            <person name="Kauserud H."/>
        </authorList>
    </citation>
    <scope>NUCLEOTIDE SEQUENCE</scope>
    <source>
        <strain evidence="1">CBHHK200</strain>
    </source>
</reference>
<organism evidence="1 2">
    <name type="scientific">Mycena alexandri</name>
    <dbReference type="NCBI Taxonomy" id="1745969"/>
    <lineage>
        <taxon>Eukaryota</taxon>
        <taxon>Fungi</taxon>
        <taxon>Dikarya</taxon>
        <taxon>Basidiomycota</taxon>
        <taxon>Agaricomycotina</taxon>
        <taxon>Agaricomycetes</taxon>
        <taxon>Agaricomycetidae</taxon>
        <taxon>Agaricales</taxon>
        <taxon>Marasmiineae</taxon>
        <taxon>Mycenaceae</taxon>
        <taxon>Mycena</taxon>
    </lineage>
</organism>
<evidence type="ECO:0000313" key="1">
    <source>
        <dbReference type="EMBL" id="KAJ7032918.1"/>
    </source>
</evidence>
<feature type="non-terminal residue" evidence="1">
    <location>
        <position position="75"/>
    </location>
</feature>
<dbReference type="PANTHER" id="PTHR37450">
    <property type="entry name" value="CIPC PROTEIN"/>
    <property type="match status" value="1"/>
</dbReference>
<dbReference type="Pfam" id="PF12585">
    <property type="entry name" value="DUF3759"/>
    <property type="match status" value="1"/>
</dbReference>